<proteinExistence type="predicted"/>
<keyword evidence="2" id="KW-1185">Reference proteome</keyword>
<organism evidence="1 2">
    <name type="scientific">Amycolatopsis jiangsuensis</name>
    <dbReference type="NCBI Taxonomy" id="1181879"/>
    <lineage>
        <taxon>Bacteria</taxon>
        <taxon>Bacillati</taxon>
        <taxon>Actinomycetota</taxon>
        <taxon>Actinomycetes</taxon>
        <taxon>Pseudonocardiales</taxon>
        <taxon>Pseudonocardiaceae</taxon>
        <taxon>Amycolatopsis</taxon>
    </lineage>
</organism>
<dbReference type="AlphaFoldDB" id="A0A840IR54"/>
<gene>
    <name evidence="1" type="ORF">BJY18_001342</name>
</gene>
<protein>
    <submittedName>
        <fullName evidence="1">Uncharacterized protein</fullName>
    </submittedName>
</protein>
<evidence type="ECO:0000313" key="2">
    <source>
        <dbReference type="Proteomes" id="UP000581769"/>
    </source>
</evidence>
<name>A0A840IR54_9PSEU</name>
<comment type="caution">
    <text evidence="1">The sequence shown here is derived from an EMBL/GenBank/DDBJ whole genome shotgun (WGS) entry which is preliminary data.</text>
</comment>
<sequence length="105" mass="11536">MGRYTKDHLTKIIDEKIPNVTPAQRQEIFDKFDKYSNLGKPDLLKLLGPDKAARFENTIKTVTDPAFGGRGFVSKGTIEFIKSLGTVAKEVTPDNSDSSDDSGDS</sequence>
<evidence type="ECO:0000313" key="1">
    <source>
        <dbReference type="EMBL" id="MBB4683857.1"/>
    </source>
</evidence>
<reference evidence="1 2" key="1">
    <citation type="submission" date="2020-08" db="EMBL/GenBank/DDBJ databases">
        <title>Sequencing the genomes of 1000 actinobacteria strains.</title>
        <authorList>
            <person name="Klenk H.-P."/>
        </authorList>
    </citation>
    <scope>NUCLEOTIDE SEQUENCE [LARGE SCALE GENOMIC DNA]</scope>
    <source>
        <strain evidence="1 2">DSM 45859</strain>
    </source>
</reference>
<accession>A0A840IR54</accession>
<dbReference type="Proteomes" id="UP000581769">
    <property type="component" value="Unassembled WGS sequence"/>
</dbReference>
<dbReference type="EMBL" id="JACHMG010000001">
    <property type="protein sequence ID" value="MBB4683857.1"/>
    <property type="molecule type" value="Genomic_DNA"/>
</dbReference>